<evidence type="ECO:0000313" key="2">
    <source>
        <dbReference type="EMBL" id="VGO17760.1"/>
    </source>
</evidence>
<dbReference type="RefSeq" id="WP_168442724.1">
    <property type="nucleotide sequence ID" value="NZ_CAAHFG010000005.1"/>
</dbReference>
<protein>
    <recommendedName>
        <fullName evidence="1">Orc1-like AAA ATPase domain-containing protein</fullName>
    </recommendedName>
</protein>
<evidence type="ECO:0000313" key="3">
    <source>
        <dbReference type="Proteomes" id="UP000366872"/>
    </source>
</evidence>
<organism evidence="2 3">
    <name type="scientific">Pontiella desulfatans</name>
    <dbReference type="NCBI Taxonomy" id="2750659"/>
    <lineage>
        <taxon>Bacteria</taxon>
        <taxon>Pseudomonadati</taxon>
        <taxon>Kiritimatiellota</taxon>
        <taxon>Kiritimatiellia</taxon>
        <taxon>Kiritimatiellales</taxon>
        <taxon>Pontiellaceae</taxon>
        <taxon>Pontiella</taxon>
    </lineage>
</organism>
<proteinExistence type="predicted"/>
<name>A0A6C2UCA8_PONDE</name>
<accession>A0A6C2UCA8</accession>
<dbReference type="InterPro" id="IPR041664">
    <property type="entry name" value="AAA_16"/>
</dbReference>
<evidence type="ECO:0000259" key="1">
    <source>
        <dbReference type="Pfam" id="PF13191"/>
    </source>
</evidence>
<keyword evidence="3" id="KW-1185">Reference proteome</keyword>
<dbReference type="InterPro" id="IPR027417">
    <property type="entry name" value="P-loop_NTPase"/>
</dbReference>
<feature type="domain" description="Orc1-like AAA ATPase" evidence="1">
    <location>
        <begin position="34"/>
        <end position="200"/>
    </location>
</feature>
<dbReference type="SUPFAM" id="SSF52540">
    <property type="entry name" value="P-loop containing nucleoside triphosphate hydrolases"/>
    <property type="match status" value="1"/>
</dbReference>
<dbReference type="Proteomes" id="UP000366872">
    <property type="component" value="Unassembled WGS sequence"/>
</dbReference>
<dbReference type="Gene3D" id="3.40.50.300">
    <property type="entry name" value="P-loop containing nucleotide triphosphate hydrolases"/>
    <property type="match status" value="1"/>
</dbReference>
<dbReference type="AlphaFoldDB" id="A0A6C2UCA8"/>
<dbReference type="EMBL" id="CAAHFG010000005">
    <property type="protein sequence ID" value="VGO17760.1"/>
    <property type="molecule type" value="Genomic_DNA"/>
</dbReference>
<sequence length="420" mass="47168">MSSKTIMTPVLKFWGFKQHPFDDRVLRGSELELFVDRKTEIRRLQNALSNPLSGVFGAQGAGKSSVLYKLEEWAISESYPVVVTQMSGASENLLYREILAAILQEIKAGKVKVLAKLKLKVDQEIERVQNSIKYTSAVEAAGEAGWKAMLNLTLKAGIKEQEERELAQHTEESALALIKKIAMHKKAPFVVIVDNLERARFLLDDEDAYFRFVTKFSQTIDGMFSDLGVPFVVSLDQIFADRINDNLPGTEEAASFSFGKLVELSVFPPPELYKLIARRLECRKWEGAVEDFVERNAFWALVGATGGHSRRAFAVLREAMELVAERSSDKTIGLEQMRTAIAQCGEKLDEKDLLILQFIEANGARSSSDEDFSKAVGLSRVQRGRRLNELVEKGLLRVEEQSSGKTKKYTYFLVKIDEDG</sequence>
<reference evidence="2 3" key="1">
    <citation type="submission" date="2019-04" db="EMBL/GenBank/DDBJ databases">
        <authorList>
            <person name="Van Vliet M D."/>
        </authorList>
    </citation>
    <scope>NUCLEOTIDE SEQUENCE [LARGE SCALE GENOMIC DNA]</scope>
    <source>
        <strain evidence="2 3">F1</strain>
    </source>
</reference>
<gene>
    <name evidence="2" type="ORF">PDESU_06362</name>
</gene>
<dbReference type="Pfam" id="PF13191">
    <property type="entry name" value="AAA_16"/>
    <property type="match status" value="1"/>
</dbReference>